<evidence type="ECO:0000256" key="2">
    <source>
        <dbReference type="ARBA" id="ARBA00009389"/>
    </source>
</evidence>
<evidence type="ECO:0000256" key="1">
    <source>
        <dbReference type="ARBA" id="ARBA00004123"/>
    </source>
</evidence>
<gene>
    <name evidence="4" type="ORF">PACLA_8A051746</name>
</gene>
<accession>A0A7D9EB72</accession>
<dbReference type="InterPro" id="IPR026060">
    <property type="entry name" value="AMY1"/>
</dbReference>
<dbReference type="Proteomes" id="UP001152795">
    <property type="component" value="Unassembled WGS sequence"/>
</dbReference>
<dbReference type="Gene3D" id="6.10.250.1060">
    <property type="match status" value="1"/>
</dbReference>
<comment type="subcellular location">
    <subcellularLocation>
        <location evidence="1">Nucleus</location>
    </subcellularLocation>
</comment>
<dbReference type="GO" id="GO:0003713">
    <property type="term" value="F:transcription coactivator activity"/>
    <property type="evidence" value="ECO:0007669"/>
    <property type="project" value="InterPro"/>
</dbReference>
<comment type="similarity">
    <text evidence="2">Belongs to the AMY1 family.</text>
</comment>
<evidence type="ECO:0000313" key="5">
    <source>
        <dbReference type="Proteomes" id="UP001152795"/>
    </source>
</evidence>
<dbReference type="OrthoDB" id="524165at2759"/>
<dbReference type="GO" id="GO:0005634">
    <property type="term" value="C:nucleus"/>
    <property type="evidence" value="ECO:0007669"/>
    <property type="project" value="UniProtKB-SubCell"/>
</dbReference>
<dbReference type="CDD" id="cd21937">
    <property type="entry name" value="ZIP_MycBP-like"/>
    <property type="match status" value="1"/>
</dbReference>
<dbReference type="PANTHER" id="PTHR13168:SF0">
    <property type="entry name" value="C-MYC-BINDING PROTEIN"/>
    <property type="match status" value="1"/>
</dbReference>
<organism evidence="4 5">
    <name type="scientific">Paramuricea clavata</name>
    <name type="common">Red gorgonian</name>
    <name type="synonym">Violescent sea-whip</name>
    <dbReference type="NCBI Taxonomy" id="317549"/>
    <lineage>
        <taxon>Eukaryota</taxon>
        <taxon>Metazoa</taxon>
        <taxon>Cnidaria</taxon>
        <taxon>Anthozoa</taxon>
        <taxon>Octocorallia</taxon>
        <taxon>Malacalcyonacea</taxon>
        <taxon>Plexauridae</taxon>
        <taxon>Paramuricea</taxon>
    </lineage>
</organism>
<dbReference type="AlphaFoldDB" id="A0A7D9EB72"/>
<sequence length="107" mass="12330">MNQTQYKVADSKREEFRKYLEKAGVLDAITKVLVSLYEEPEKPTNALDYLGQFLQSGPPQTADVEELKLNLEQIQNLNAQLTKENEELRQRLQQYEPAGDDQVTQES</sequence>
<protein>
    <submittedName>
        <fullName evidence="4">c-Myc-binding -like</fullName>
    </submittedName>
</protein>
<dbReference type="EMBL" id="CACRXK020005222">
    <property type="protein sequence ID" value="CAB4005505.1"/>
    <property type="molecule type" value="Genomic_DNA"/>
</dbReference>
<keyword evidence="3" id="KW-0539">Nucleus</keyword>
<dbReference type="PRINTS" id="PR02028">
    <property type="entry name" value="CMYCBINDINGP"/>
</dbReference>
<dbReference type="PANTHER" id="PTHR13168">
    <property type="entry name" value="ASSOCIATE OF C-MYC AMY-1"/>
    <property type="match status" value="1"/>
</dbReference>
<evidence type="ECO:0000313" key="4">
    <source>
        <dbReference type="EMBL" id="CAB4005505.1"/>
    </source>
</evidence>
<comment type="caution">
    <text evidence="4">The sequence shown here is derived from an EMBL/GenBank/DDBJ whole genome shotgun (WGS) entry which is preliminary data.</text>
</comment>
<proteinExistence type="inferred from homology"/>
<evidence type="ECO:0000256" key="3">
    <source>
        <dbReference type="ARBA" id="ARBA00023242"/>
    </source>
</evidence>
<keyword evidence="5" id="KW-1185">Reference proteome</keyword>
<name>A0A7D9EB72_PARCT</name>
<reference evidence="4" key="1">
    <citation type="submission" date="2020-04" db="EMBL/GenBank/DDBJ databases">
        <authorList>
            <person name="Alioto T."/>
            <person name="Alioto T."/>
            <person name="Gomez Garrido J."/>
        </authorList>
    </citation>
    <scope>NUCLEOTIDE SEQUENCE</scope>
    <source>
        <strain evidence="4">A484AB</strain>
    </source>
</reference>